<proteinExistence type="predicted"/>
<reference evidence="2" key="1">
    <citation type="journal article" date="2020" name="Stud. Mycol.">
        <title>101 Dothideomycetes genomes: a test case for predicting lifestyles and emergence of pathogens.</title>
        <authorList>
            <person name="Haridas S."/>
            <person name="Albert R."/>
            <person name="Binder M."/>
            <person name="Bloem J."/>
            <person name="Labutti K."/>
            <person name="Salamov A."/>
            <person name="Andreopoulos B."/>
            <person name="Baker S."/>
            <person name="Barry K."/>
            <person name="Bills G."/>
            <person name="Bluhm B."/>
            <person name="Cannon C."/>
            <person name="Castanera R."/>
            <person name="Culley D."/>
            <person name="Daum C."/>
            <person name="Ezra D."/>
            <person name="Gonzalez J."/>
            <person name="Henrissat B."/>
            <person name="Kuo A."/>
            <person name="Liang C."/>
            <person name="Lipzen A."/>
            <person name="Lutzoni F."/>
            <person name="Magnuson J."/>
            <person name="Mondo S."/>
            <person name="Nolan M."/>
            <person name="Ohm R."/>
            <person name="Pangilinan J."/>
            <person name="Park H.-J."/>
            <person name="Ramirez L."/>
            <person name="Alfaro M."/>
            <person name="Sun H."/>
            <person name="Tritt A."/>
            <person name="Yoshinaga Y."/>
            <person name="Zwiers L.-H."/>
            <person name="Turgeon B."/>
            <person name="Goodwin S."/>
            <person name="Spatafora J."/>
            <person name="Crous P."/>
            <person name="Grigoriev I."/>
        </authorList>
    </citation>
    <scope>NUCLEOTIDE SEQUENCE</scope>
    <source>
        <strain evidence="2">CBS 130266</strain>
    </source>
</reference>
<dbReference type="SUPFAM" id="SSF55729">
    <property type="entry name" value="Acyl-CoA N-acyltransferases (Nat)"/>
    <property type="match status" value="1"/>
</dbReference>
<protein>
    <submittedName>
        <fullName evidence="2">Acyl-CoA N-acyltransferase</fullName>
    </submittedName>
</protein>
<gene>
    <name evidence="2" type="ORF">EJ08DRAFT_665846</name>
</gene>
<dbReference type="Pfam" id="PF13302">
    <property type="entry name" value="Acetyltransf_3"/>
    <property type="match status" value="1"/>
</dbReference>
<dbReference type="AlphaFoldDB" id="A0A9P4NFQ6"/>
<comment type="caution">
    <text evidence="2">The sequence shown here is derived from an EMBL/GenBank/DDBJ whole genome shotgun (WGS) entry which is preliminary data.</text>
</comment>
<dbReference type="PROSITE" id="PS51186">
    <property type="entry name" value="GNAT"/>
    <property type="match status" value="1"/>
</dbReference>
<dbReference type="PANTHER" id="PTHR43792:SF1">
    <property type="entry name" value="N-ACETYLTRANSFERASE DOMAIN-CONTAINING PROTEIN"/>
    <property type="match status" value="1"/>
</dbReference>
<dbReference type="GO" id="GO:0016747">
    <property type="term" value="F:acyltransferase activity, transferring groups other than amino-acyl groups"/>
    <property type="evidence" value="ECO:0007669"/>
    <property type="project" value="InterPro"/>
</dbReference>
<dbReference type="OrthoDB" id="4072826at2759"/>
<evidence type="ECO:0000313" key="3">
    <source>
        <dbReference type="Proteomes" id="UP000800235"/>
    </source>
</evidence>
<dbReference type="PANTHER" id="PTHR43792">
    <property type="entry name" value="GNAT FAMILY, PUTATIVE (AFU_ORTHOLOGUE AFUA_3G00765)-RELATED-RELATED"/>
    <property type="match status" value="1"/>
</dbReference>
<dbReference type="EMBL" id="MU007116">
    <property type="protein sequence ID" value="KAF2419771.1"/>
    <property type="molecule type" value="Genomic_DNA"/>
</dbReference>
<dbReference type="InterPro" id="IPR051531">
    <property type="entry name" value="N-acetyltransferase"/>
</dbReference>
<sequence>MSSESITTERLVLRPLKVEDAQEILAINAFKEVREQLLQSSLTSLEQAFEWIKSVTSSSKSLIYSISLPGNPQIIGLVGLNASGRLLYYLHPSAWGKDYATEAVLTFQKVLFEKQPERSILVAGVHDGNEASLKIIKKAGFKETKDWRGDHPVGRRMSSVETTGLRSAVRELAQSGLQSKSPIADEIAAEESKFTWYRYEKPRETVDE</sequence>
<evidence type="ECO:0000313" key="2">
    <source>
        <dbReference type="EMBL" id="KAF2419771.1"/>
    </source>
</evidence>
<name>A0A9P4NFQ6_9PEZI</name>
<evidence type="ECO:0000259" key="1">
    <source>
        <dbReference type="PROSITE" id="PS51186"/>
    </source>
</evidence>
<dbReference type="InterPro" id="IPR000182">
    <property type="entry name" value="GNAT_dom"/>
</dbReference>
<dbReference type="Gene3D" id="3.40.630.30">
    <property type="match status" value="1"/>
</dbReference>
<accession>A0A9P4NFQ6</accession>
<keyword evidence="3" id="KW-1185">Reference proteome</keyword>
<feature type="domain" description="N-acetyltransferase" evidence="1">
    <location>
        <begin position="11"/>
        <end position="162"/>
    </location>
</feature>
<organism evidence="2 3">
    <name type="scientific">Tothia fuscella</name>
    <dbReference type="NCBI Taxonomy" id="1048955"/>
    <lineage>
        <taxon>Eukaryota</taxon>
        <taxon>Fungi</taxon>
        <taxon>Dikarya</taxon>
        <taxon>Ascomycota</taxon>
        <taxon>Pezizomycotina</taxon>
        <taxon>Dothideomycetes</taxon>
        <taxon>Pleosporomycetidae</taxon>
        <taxon>Venturiales</taxon>
        <taxon>Cylindrosympodiaceae</taxon>
        <taxon>Tothia</taxon>
    </lineage>
</organism>
<dbReference type="Proteomes" id="UP000800235">
    <property type="component" value="Unassembled WGS sequence"/>
</dbReference>
<dbReference type="InterPro" id="IPR016181">
    <property type="entry name" value="Acyl_CoA_acyltransferase"/>
</dbReference>